<evidence type="ECO:0000259" key="6">
    <source>
        <dbReference type="PROSITE" id="PS50950"/>
    </source>
</evidence>
<protein>
    <recommendedName>
        <fullName evidence="6">THAP-type domain-containing protein</fullName>
    </recommendedName>
</protein>
<dbReference type="SUPFAM" id="SSF57716">
    <property type="entry name" value="Glucocorticoid receptor-like (DNA-binding domain)"/>
    <property type="match status" value="1"/>
</dbReference>
<dbReference type="GO" id="GO:0003677">
    <property type="term" value="F:DNA binding"/>
    <property type="evidence" value="ECO:0007669"/>
    <property type="project" value="UniProtKB-UniRule"/>
</dbReference>
<reference evidence="7 8" key="1">
    <citation type="submission" date="2023-11" db="EMBL/GenBank/DDBJ databases">
        <authorList>
            <person name="Hedman E."/>
            <person name="Englund M."/>
            <person name="Stromberg M."/>
            <person name="Nyberg Akerstrom W."/>
            <person name="Nylinder S."/>
            <person name="Jareborg N."/>
            <person name="Kallberg Y."/>
            <person name="Kronander E."/>
        </authorList>
    </citation>
    <scope>NUCLEOTIDE SEQUENCE [LARGE SCALE GENOMIC DNA]</scope>
</reference>
<dbReference type="Proteomes" id="UP001314205">
    <property type="component" value="Unassembled WGS sequence"/>
</dbReference>
<dbReference type="Pfam" id="PF05485">
    <property type="entry name" value="THAP"/>
    <property type="match status" value="1"/>
</dbReference>
<comment type="caution">
    <text evidence="7">The sequence shown here is derived from an EMBL/GenBank/DDBJ whole genome shotgun (WGS) entry which is preliminary data.</text>
</comment>
<evidence type="ECO:0000256" key="4">
    <source>
        <dbReference type="ARBA" id="ARBA00023125"/>
    </source>
</evidence>
<sequence>MGKTCIVKSCPSGRKLNTSKHGSPQLLSFFRPTTSVELDKWQRCLGNKLKATDNICHLHFIEEHIKLYDKFMIDGELKIFPAVKKMLKNEALPTIEHQFIPIPAYELQASIIEPQKSTSCHNHSGDDQQDSMQNSSIEQHELLDDLYNPNNATNYYEQMEQDLEESLLSQQSNDDLNNNVAKETTIQPIESFRDILKCPMLPSFWMHVEKPDGLEFLRMDPSTKETKNYIRLNEDLSVTAIFSNDEELPLYVKINYFKNLCEFLKSVERWPLCIGTQIDSNKYSKLCKGVIISGDAYQRNQRNPRCKSCHILRKRLQSRKSTSILLEKTTALKRRASNLVKQNKRLKRMKSGLKEKVFMAKSKCAQKSQAVLQEAIKNLPQEFQTVVISCFEAAKKKTSKGRRYTLEWIYECLLIRLKNRNTYRFLRSRNILPLPSLETLSKFIRKISGSAYGFQPATFHSLKDAKQ</sequence>
<keyword evidence="3" id="KW-0862">Zinc</keyword>
<evidence type="ECO:0000256" key="5">
    <source>
        <dbReference type="PROSITE-ProRule" id="PRU00309"/>
    </source>
</evidence>
<evidence type="ECO:0000256" key="2">
    <source>
        <dbReference type="ARBA" id="ARBA00022771"/>
    </source>
</evidence>
<accession>A0AAV1LQD8</accession>
<keyword evidence="4 5" id="KW-0238">DNA-binding</keyword>
<feature type="domain" description="THAP-type" evidence="6">
    <location>
        <begin position="1"/>
        <end position="96"/>
    </location>
</feature>
<evidence type="ECO:0000256" key="3">
    <source>
        <dbReference type="ARBA" id="ARBA00022833"/>
    </source>
</evidence>
<keyword evidence="8" id="KW-1185">Reference proteome</keyword>
<dbReference type="AlphaFoldDB" id="A0AAV1LQD8"/>
<dbReference type="GO" id="GO:0008270">
    <property type="term" value="F:zinc ion binding"/>
    <property type="evidence" value="ECO:0007669"/>
    <property type="project" value="UniProtKB-KW"/>
</dbReference>
<dbReference type="SMART" id="SM00980">
    <property type="entry name" value="THAP"/>
    <property type="match status" value="1"/>
</dbReference>
<gene>
    <name evidence="7" type="ORF">PARMNEM_LOCUS16643</name>
</gene>
<keyword evidence="2 5" id="KW-0863">Zinc-finger</keyword>
<dbReference type="PROSITE" id="PS50950">
    <property type="entry name" value="ZF_THAP"/>
    <property type="match status" value="1"/>
</dbReference>
<dbReference type="EMBL" id="CAVLGL010000094">
    <property type="protein sequence ID" value="CAK1597426.1"/>
    <property type="molecule type" value="Genomic_DNA"/>
</dbReference>
<dbReference type="InterPro" id="IPR006612">
    <property type="entry name" value="THAP_Znf"/>
</dbReference>
<evidence type="ECO:0000256" key="1">
    <source>
        <dbReference type="ARBA" id="ARBA00022723"/>
    </source>
</evidence>
<evidence type="ECO:0000313" key="8">
    <source>
        <dbReference type="Proteomes" id="UP001314205"/>
    </source>
</evidence>
<proteinExistence type="predicted"/>
<organism evidence="7 8">
    <name type="scientific">Parnassius mnemosyne</name>
    <name type="common">clouded apollo</name>
    <dbReference type="NCBI Taxonomy" id="213953"/>
    <lineage>
        <taxon>Eukaryota</taxon>
        <taxon>Metazoa</taxon>
        <taxon>Ecdysozoa</taxon>
        <taxon>Arthropoda</taxon>
        <taxon>Hexapoda</taxon>
        <taxon>Insecta</taxon>
        <taxon>Pterygota</taxon>
        <taxon>Neoptera</taxon>
        <taxon>Endopterygota</taxon>
        <taxon>Lepidoptera</taxon>
        <taxon>Glossata</taxon>
        <taxon>Ditrysia</taxon>
        <taxon>Papilionoidea</taxon>
        <taxon>Papilionidae</taxon>
        <taxon>Parnassiinae</taxon>
        <taxon>Parnassini</taxon>
        <taxon>Parnassius</taxon>
        <taxon>Driopa</taxon>
    </lineage>
</organism>
<evidence type="ECO:0000313" key="7">
    <source>
        <dbReference type="EMBL" id="CAK1597426.1"/>
    </source>
</evidence>
<name>A0AAV1LQD8_9NEOP</name>
<keyword evidence="1" id="KW-0479">Metal-binding</keyword>